<dbReference type="OrthoDB" id="9778153at2"/>
<reference evidence="2 3" key="1">
    <citation type="submission" date="2019-09" db="EMBL/GenBank/DDBJ databases">
        <title>Actinomadura physcomitrii sp. nov., a novel actinomycete isolated from moss [Physcomitrium sphaericum (Ludw) Fuernr].</title>
        <authorList>
            <person name="Zhuang X."/>
            <person name="Liu C."/>
        </authorList>
    </citation>
    <scope>NUCLEOTIDE SEQUENCE [LARGE SCALE GENOMIC DNA]</scope>
    <source>
        <strain evidence="2 3">HMC1</strain>
    </source>
</reference>
<evidence type="ECO:0000313" key="3">
    <source>
        <dbReference type="Proteomes" id="UP000468735"/>
    </source>
</evidence>
<dbReference type="AlphaFoldDB" id="A0A6H9YCJ0"/>
<name>A0A6H9YCJ0_9ACTN</name>
<protein>
    <submittedName>
        <fullName evidence="2">Uncharacterized protein</fullName>
    </submittedName>
</protein>
<comment type="caution">
    <text evidence="2">The sequence shown here is derived from an EMBL/GenBank/DDBJ whole genome shotgun (WGS) entry which is preliminary data.</text>
</comment>
<gene>
    <name evidence="2" type="ORF">F8566_37315</name>
</gene>
<evidence type="ECO:0000256" key="1">
    <source>
        <dbReference type="SAM" id="MobiDB-lite"/>
    </source>
</evidence>
<accession>A0A6H9YCJ0</accession>
<dbReference type="EMBL" id="WBMT01000021">
    <property type="protein sequence ID" value="KAB2342792.1"/>
    <property type="molecule type" value="Genomic_DNA"/>
</dbReference>
<proteinExistence type="predicted"/>
<dbReference type="Proteomes" id="UP000468735">
    <property type="component" value="Unassembled WGS sequence"/>
</dbReference>
<evidence type="ECO:0000313" key="2">
    <source>
        <dbReference type="EMBL" id="KAB2342792.1"/>
    </source>
</evidence>
<feature type="region of interest" description="Disordered" evidence="1">
    <location>
        <begin position="149"/>
        <end position="170"/>
    </location>
</feature>
<organism evidence="2 3">
    <name type="scientific">Actinomadura rudentiformis</name>
    <dbReference type="NCBI Taxonomy" id="359158"/>
    <lineage>
        <taxon>Bacteria</taxon>
        <taxon>Bacillati</taxon>
        <taxon>Actinomycetota</taxon>
        <taxon>Actinomycetes</taxon>
        <taxon>Streptosporangiales</taxon>
        <taxon>Thermomonosporaceae</taxon>
        <taxon>Actinomadura</taxon>
    </lineage>
</organism>
<keyword evidence="3" id="KW-1185">Reference proteome</keyword>
<sequence>MDLGGRPQVTSRLLAGLVDDAGLFPPTALDMAGALRRHTADQAAAHPMLSHRFLCPASRLGELRGRLNGAQRLRLGLIADTGLDGLPDALKEIDVDPRLELAHVEVPLAAIPHEPAAAITETRQIIGDAQAFYEPASYDLVPETVRAVNGDPNAEDGAKPEDGARPGGGLKLRCGGVRPELFPSPAELANALVTAVAVGVPVKATAGLHEAVRHHDPATGFTHHGYLNLLLATAEAVAGAGAYGVRSALEITEAAVLTARLTALNAEAVAELRRAFVSYGSCSTSTPIDQARDLGLEEGRR</sequence>